<dbReference type="PROSITE" id="PS50271">
    <property type="entry name" value="ZF_UBP"/>
    <property type="match status" value="1"/>
</dbReference>
<reference evidence="2 3" key="1">
    <citation type="submission" date="2017-04" db="EMBL/GenBank/DDBJ databases">
        <authorList>
            <person name="Afonso C.L."/>
            <person name="Miller P.J."/>
            <person name="Scott M.A."/>
            <person name="Spackman E."/>
            <person name="Goraichik I."/>
            <person name="Dimitrov K.M."/>
            <person name="Suarez D.L."/>
            <person name="Swayne D.E."/>
        </authorList>
    </citation>
    <scope>NUCLEOTIDE SEQUENCE [LARGE SCALE GENOMIC DNA]</scope>
    <source>
        <strain evidence="2 3">DSM 11622</strain>
    </source>
</reference>
<dbReference type="RefSeq" id="WP_084446392.1">
    <property type="nucleotide sequence ID" value="NZ_FWWW01000075.1"/>
</dbReference>
<dbReference type="OrthoDB" id="120315at2"/>
<dbReference type="GO" id="GO:0008270">
    <property type="term" value="F:zinc ion binding"/>
    <property type="evidence" value="ECO:0007669"/>
    <property type="project" value="InterPro"/>
</dbReference>
<dbReference type="InterPro" id="IPR013083">
    <property type="entry name" value="Znf_RING/FYVE/PHD"/>
</dbReference>
<evidence type="ECO:0000313" key="3">
    <source>
        <dbReference type="Proteomes" id="UP000192266"/>
    </source>
</evidence>
<dbReference type="Pfam" id="PF02148">
    <property type="entry name" value="zf-UBP"/>
    <property type="match status" value="1"/>
</dbReference>
<organism evidence="2 3">
    <name type="scientific">Hymenobacter roseosalivarius DSM 11622</name>
    <dbReference type="NCBI Taxonomy" id="645990"/>
    <lineage>
        <taxon>Bacteria</taxon>
        <taxon>Pseudomonadati</taxon>
        <taxon>Bacteroidota</taxon>
        <taxon>Cytophagia</taxon>
        <taxon>Cytophagales</taxon>
        <taxon>Hymenobacteraceae</taxon>
        <taxon>Hymenobacter</taxon>
    </lineage>
</organism>
<dbReference type="Gene3D" id="3.30.40.10">
    <property type="entry name" value="Zinc/RING finger domain, C3HC4 (zinc finger)"/>
    <property type="match status" value="1"/>
</dbReference>
<evidence type="ECO:0000313" key="2">
    <source>
        <dbReference type="EMBL" id="SMB97057.1"/>
    </source>
</evidence>
<name>A0A1W1VUK6_9BACT</name>
<dbReference type="SUPFAM" id="SSF57850">
    <property type="entry name" value="RING/U-box"/>
    <property type="match status" value="1"/>
</dbReference>
<dbReference type="EMBL" id="FWWW01000075">
    <property type="protein sequence ID" value="SMB97057.1"/>
    <property type="molecule type" value="Genomic_DNA"/>
</dbReference>
<dbReference type="InterPro" id="IPR001607">
    <property type="entry name" value="Znf_UBP"/>
</dbReference>
<feature type="domain" description="UBP-type" evidence="1">
    <location>
        <begin position="5"/>
        <end position="90"/>
    </location>
</feature>
<sequence length="90" mass="10077">MEAKSPCVHLSSVTAIIEDEQYVCPECVALGDEWVHLRVCQTCGHVGCCDNSKNKHATRHFHATNHPVITSAEPGERWAWCYVDSAFAEY</sequence>
<proteinExistence type="predicted"/>
<accession>A0A1W1VUK6</accession>
<protein>
    <recommendedName>
        <fullName evidence="1">UBP-type domain-containing protein</fullName>
    </recommendedName>
</protein>
<evidence type="ECO:0000259" key="1">
    <source>
        <dbReference type="PROSITE" id="PS50271"/>
    </source>
</evidence>
<dbReference type="AlphaFoldDB" id="A0A1W1VUK6"/>
<gene>
    <name evidence="2" type="ORF">SAMN00120144_0273</name>
</gene>
<dbReference type="Proteomes" id="UP000192266">
    <property type="component" value="Unassembled WGS sequence"/>
</dbReference>
<keyword evidence="3" id="KW-1185">Reference proteome</keyword>
<dbReference type="STRING" id="645990.SAMN00120144_0273"/>